<dbReference type="Proteomes" id="UP000626982">
    <property type="component" value="Unassembled WGS sequence"/>
</dbReference>
<accession>A0ABQ2KL81</accession>
<evidence type="ECO:0000256" key="1">
    <source>
        <dbReference type="ARBA" id="ARBA00009943"/>
    </source>
</evidence>
<dbReference type="RefSeq" id="WP_188717685.1">
    <property type="nucleotide sequence ID" value="NZ_BAABBD010000002.1"/>
</dbReference>
<dbReference type="PANTHER" id="PTHR36174:SF1">
    <property type="entry name" value="LIPID II:GLYCINE GLYCYLTRANSFERASE"/>
    <property type="match status" value="1"/>
</dbReference>
<keyword evidence="9" id="KW-1185">Reference proteome</keyword>
<evidence type="ECO:0000256" key="4">
    <source>
        <dbReference type="ARBA" id="ARBA00022984"/>
    </source>
</evidence>
<keyword evidence="6" id="KW-0961">Cell wall biogenesis/degradation</keyword>
<dbReference type="PANTHER" id="PTHR36174">
    <property type="entry name" value="LIPID II:GLYCINE GLYCYLTRANSFERASE"/>
    <property type="match status" value="1"/>
</dbReference>
<dbReference type="InterPro" id="IPR038740">
    <property type="entry name" value="BioF2-like_GNAT_dom"/>
</dbReference>
<keyword evidence="4" id="KW-0573">Peptidoglycan synthesis</keyword>
<dbReference type="Pfam" id="PF13480">
    <property type="entry name" value="Acetyltransf_6"/>
    <property type="match status" value="1"/>
</dbReference>
<evidence type="ECO:0000259" key="7">
    <source>
        <dbReference type="Pfam" id="PF13480"/>
    </source>
</evidence>
<evidence type="ECO:0000256" key="5">
    <source>
        <dbReference type="ARBA" id="ARBA00023315"/>
    </source>
</evidence>
<protein>
    <recommendedName>
        <fullName evidence="7">BioF2-like acetyltransferase domain-containing protein</fullName>
    </recommendedName>
</protein>
<dbReference type="InterPro" id="IPR003447">
    <property type="entry name" value="FEMABX"/>
</dbReference>
<organism evidence="8 9">
    <name type="scientific">Agrococcus terreus</name>
    <dbReference type="NCBI Taxonomy" id="574649"/>
    <lineage>
        <taxon>Bacteria</taxon>
        <taxon>Bacillati</taxon>
        <taxon>Actinomycetota</taxon>
        <taxon>Actinomycetes</taxon>
        <taxon>Micrococcales</taxon>
        <taxon>Microbacteriaceae</taxon>
        <taxon>Agrococcus</taxon>
    </lineage>
</organism>
<proteinExistence type="inferred from homology"/>
<keyword evidence="2" id="KW-0808">Transferase</keyword>
<evidence type="ECO:0000313" key="8">
    <source>
        <dbReference type="EMBL" id="GGN84552.1"/>
    </source>
</evidence>
<dbReference type="InterPro" id="IPR016181">
    <property type="entry name" value="Acyl_CoA_acyltransferase"/>
</dbReference>
<keyword evidence="5" id="KW-0012">Acyltransferase</keyword>
<keyword evidence="3" id="KW-0133">Cell shape</keyword>
<comment type="caution">
    <text evidence="8">The sequence shown here is derived from an EMBL/GenBank/DDBJ whole genome shotgun (WGS) entry which is preliminary data.</text>
</comment>
<dbReference type="InterPro" id="IPR050644">
    <property type="entry name" value="PG_Glycine_Bridge_Synth"/>
</dbReference>
<dbReference type="EMBL" id="BMLM01000001">
    <property type="protein sequence ID" value="GGN84552.1"/>
    <property type="molecule type" value="Genomic_DNA"/>
</dbReference>
<feature type="domain" description="BioF2-like acetyltransferase" evidence="7">
    <location>
        <begin position="178"/>
        <end position="309"/>
    </location>
</feature>
<comment type="similarity">
    <text evidence="1">Belongs to the FemABX family.</text>
</comment>
<sequence>MTDQTTADRPWTLRRAAQHELGEWDELVQHNPDGGQWTQGVAYARLKATERLIPRFLVLERGVEEPPEGEPEEGEPVERVYVLALEHRSLAGRFWYLPLGPGAAFDDLGGIAEAIRGARGDVARGVYAVKVEPYELDTEERRAALAAAGFRAANTIQQNVHTVLVDLAPAVEDIFAGFHKKLRNHIRNAEKHGYRVEKVEHSEATYEQMYALMQTVAGGKGVDTMKPYAYYHQLWSELCERGQGHFWFGYDGAHDGPQASAFMIGFGRYALAKDGGSVPDRAIRGGAHLIRWTAMQWFKEHDGREVYDTYATPPSWRADDETHRMHGPGIFKRLFGPIVDHLPSHDLVLDQRRYAIFLRLLLPIERRVRRRPWGIW</sequence>
<reference evidence="9" key="1">
    <citation type="journal article" date="2019" name="Int. J. Syst. Evol. Microbiol.">
        <title>The Global Catalogue of Microorganisms (GCM) 10K type strain sequencing project: providing services to taxonomists for standard genome sequencing and annotation.</title>
        <authorList>
            <consortium name="The Broad Institute Genomics Platform"/>
            <consortium name="The Broad Institute Genome Sequencing Center for Infectious Disease"/>
            <person name="Wu L."/>
            <person name="Ma J."/>
        </authorList>
    </citation>
    <scope>NUCLEOTIDE SEQUENCE [LARGE SCALE GENOMIC DNA]</scope>
    <source>
        <strain evidence="9">CGMCC 1.6960</strain>
    </source>
</reference>
<gene>
    <name evidence="8" type="ORF">GCM10010968_16440</name>
</gene>
<evidence type="ECO:0000256" key="3">
    <source>
        <dbReference type="ARBA" id="ARBA00022960"/>
    </source>
</evidence>
<dbReference type="Gene3D" id="3.40.630.30">
    <property type="match status" value="2"/>
</dbReference>
<dbReference type="PROSITE" id="PS51191">
    <property type="entry name" value="FEMABX"/>
    <property type="match status" value="1"/>
</dbReference>
<evidence type="ECO:0000256" key="2">
    <source>
        <dbReference type="ARBA" id="ARBA00022679"/>
    </source>
</evidence>
<dbReference type="SUPFAM" id="SSF55729">
    <property type="entry name" value="Acyl-CoA N-acyltransferases (Nat)"/>
    <property type="match status" value="2"/>
</dbReference>
<evidence type="ECO:0000313" key="9">
    <source>
        <dbReference type="Proteomes" id="UP000626982"/>
    </source>
</evidence>
<evidence type="ECO:0000256" key="6">
    <source>
        <dbReference type="ARBA" id="ARBA00023316"/>
    </source>
</evidence>
<name>A0ABQ2KL81_9MICO</name>